<protein>
    <submittedName>
        <fullName evidence="2">Uncharacterized protein</fullName>
    </submittedName>
</protein>
<gene>
    <name evidence="2" type="ORF">T310_3440</name>
</gene>
<keyword evidence="3" id="KW-1185">Reference proteome</keyword>
<feature type="region of interest" description="Disordered" evidence="1">
    <location>
        <begin position="117"/>
        <end position="160"/>
    </location>
</feature>
<feature type="compositionally biased region" description="Low complexity" evidence="1">
    <location>
        <begin position="130"/>
        <end position="159"/>
    </location>
</feature>
<evidence type="ECO:0000313" key="3">
    <source>
        <dbReference type="Proteomes" id="UP000053958"/>
    </source>
</evidence>
<sequence>MYATYALRNGIASYRSRSPTLPATCYLTTRKAAKTCKRVLAIGEATRGTLIVVTIWGIQITREKSLDSQNSSSPDHGGQKAGPFACLLSLSLSLSVCLSTVRKLNILILSAGLACQKKDNDRPRSSPTGEQQKCCSSSREEQSSSQEQQQLTTSQNQDSYCPYHGPILQMDLNNRHQLQKLQQQQQQSTDPMTRLIHDNHPGEQYALFYRPDDANDGNGNGNGQLLLSTFRACTCLAAAVAEAENNVSGWRIDLNLDLRVDRDEVCGYDVGL</sequence>
<reference evidence="2 3" key="1">
    <citation type="submission" date="2015-04" db="EMBL/GenBank/DDBJ databases">
        <authorList>
            <person name="Heijne W.H."/>
            <person name="Fedorova N.D."/>
            <person name="Nierman W.C."/>
            <person name="Vollebregt A.W."/>
            <person name="Zhao Z."/>
            <person name="Wu L."/>
            <person name="Kumar M."/>
            <person name="Stam H."/>
            <person name="van den Berg M.A."/>
            <person name="Pel H.J."/>
        </authorList>
    </citation>
    <scope>NUCLEOTIDE SEQUENCE [LARGE SCALE GENOMIC DNA]</scope>
    <source>
        <strain evidence="2 3">CBS 393.64</strain>
    </source>
</reference>
<dbReference type="AlphaFoldDB" id="A0A0F4YW49"/>
<dbReference type="Proteomes" id="UP000053958">
    <property type="component" value="Unassembled WGS sequence"/>
</dbReference>
<comment type="caution">
    <text evidence="2">The sequence shown here is derived from an EMBL/GenBank/DDBJ whole genome shotgun (WGS) entry which is preliminary data.</text>
</comment>
<proteinExistence type="predicted"/>
<name>A0A0F4YW49_RASE3</name>
<evidence type="ECO:0000313" key="2">
    <source>
        <dbReference type="EMBL" id="KKA22527.1"/>
    </source>
</evidence>
<dbReference type="EMBL" id="LASV01000138">
    <property type="protein sequence ID" value="KKA22527.1"/>
    <property type="molecule type" value="Genomic_DNA"/>
</dbReference>
<accession>A0A0F4YW49</accession>
<evidence type="ECO:0000256" key="1">
    <source>
        <dbReference type="SAM" id="MobiDB-lite"/>
    </source>
</evidence>
<dbReference type="RefSeq" id="XP_013329139.1">
    <property type="nucleotide sequence ID" value="XM_013473685.1"/>
</dbReference>
<organism evidence="2 3">
    <name type="scientific">Rasamsonia emersonii (strain ATCC 16479 / CBS 393.64 / IMI 116815)</name>
    <dbReference type="NCBI Taxonomy" id="1408163"/>
    <lineage>
        <taxon>Eukaryota</taxon>
        <taxon>Fungi</taxon>
        <taxon>Dikarya</taxon>
        <taxon>Ascomycota</taxon>
        <taxon>Pezizomycotina</taxon>
        <taxon>Eurotiomycetes</taxon>
        <taxon>Eurotiomycetidae</taxon>
        <taxon>Eurotiales</taxon>
        <taxon>Trichocomaceae</taxon>
        <taxon>Rasamsonia</taxon>
    </lineage>
</organism>
<dbReference type="GeneID" id="25315789"/>